<keyword evidence="3" id="KW-1185">Reference proteome</keyword>
<sequence length="132" mass="14811">MKSCWCYLLALVAAANAFTASRSALPARACRAAAPALSMRYGKKQVKIRQKINRMILDANTIEDVAAVLQHPFLAASSRRMMKHLVLKARRKAMLMGYQIGYLDDDEEDLLDEMVEFDVDSDVLEVDDDDEA</sequence>
<feature type="chain" id="PRO_5046144891" evidence="1">
    <location>
        <begin position="18"/>
        <end position="132"/>
    </location>
</feature>
<gene>
    <name evidence="2" type="ORF">SO694_00007668</name>
</gene>
<feature type="signal peptide" evidence="1">
    <location>
        <begin position="1"/>
        <end position="17"/>
    </location>
</feature>
<name>A0ABR1GBB2_AURAN</name>
<protein>
    <submittedName>
        <fullName evidence="2">Uncharacterized protein</fullName>
    </submittedName>
</protein>
<organism evidence="2 3">
    <name type="scientific">Aureococcus anophagefferens</name>
    <name type="common">Harmful bloom alga</name>
    <dbReference type="NCBI Taxonomy" id="44056"/>
    <lineage>
        <taxon>Eukaryota</taxon>
        <taxon>Sar</taxon>
        <taxon>Stramenopiles</taxon>
        <taxon>Ochrophyta</taxon>
        <taxon>Pelagophyceae</taxon>
        <taxon>Pelagomonadales</taxon>
        <taxon>Pelagomonadaceae</taxon>
        <taxon>Aureococcus</taxon>
    </lineage>
</organism>
<keyword evidence="1" id="KW-0732">Signal</keyword>
<proteinExistence type="predicted"/>
<accession>A0ABR1GBB2</accession>
<dbReference type="EMBL" id="JBBJCI010000037">
    <property type="protein sequence ID" value="KAK7250413.1"/>
    <property type="molecule type" value="Genomic_DNA"/>
</dbReference>
<evidence type="ECO:0000313" key="2">
    <source>
        <dbReference type="EMBL" id="KAK7250413.1"/>
    </source>
</evidence>
<evidence type="ECO:0000313" key="3">
    <source>
        <dbReference type="Proteomes" id="UP001363151"/>
    </source>
</evidence>
<reference evidence="2 3" key="1">
    <citation type="submission" date="2024-03" db="EMBL/GenBank/DDBJ databases">
        <title>Aureococcus anophagefferens CCMP1851 and Kratosvirus quantuckense: Draft genome of a second virus-susceptible host strain in the model system.</title>
        <authorList>
            <person name="Chase E."/>
            <person name="Truchon A.R."/>
            <person name="Schepens W."/>
            <person name="Wilhelm S.W."/>
        </authorList>
    </citation>
    <scope>NUCLEOTIDE SEQUENCE [LARGE SCALE GENOMIC DNA]</scope>
    <source>
        <strain evidence="2 3">CCMP1851</strain>
    </source>
</reference>
<comment type="caution">
    <text evidence="2">The sequence shown here is derived from an EMBL/GenBank/DDBJ whole genome shotgun (WGS) entry which is preliminary data.</text>
</comment>
<dbReference type="Proteomes" id="UP001363151">
    <property type="component" value="Unassembled WGS sequence"/>
</dbReference>
<evidence type="ECO:0000256" key="1">
    <source>
        <dbReference type="SAM" id="SignalP"/>
    </source>
</evidence>